<keyword evidence="4" id="KW-1133">Transmembrane helix</keyword>
<dbReference type="GO" id="GO:0016020">
    <property type="term" value="C:membrane"/>
    <property type="evidence" value="ECO:0007669"/>
    <property type="project" value="UniProtKB-SubCell"/>
</dbReference>
<evidence type="ECO:0000256" key="3">
    <source>
        <dbReference type="ARBA" id="ARBA00022692"/>
    </source>
</evidence>
<name>A0A7S2KXD8_9STRA</name>
<dbReference type="GO" id="GO:0005737">
    <property type="term" value="C:cytoplasm"/>
    <property type="evidence" value="ECO:0007669"/>
    <property type="project" value="TreeGrafter"/>
</dbReference>
<sequence>MALYQRVGKSLLLSPRSASSSPIVTATSLARRARFLSTEAAATPASTTAKRKGFVEWYEGHLNARPVLTKAITGACLWGLGDVVAQAVPTLIQDEDGDGDTTKKEFKYDIPRTARAVTFGFVIHAPLSHLHFNLLEWMTVRGGFTGLSIPIFKTVMEQFVYWSWFSNSLYHGAMGAMQGKNLDEIQNRIKDVLWGTQVAQWKFWIPVQLLNFQFVPVRHQLNVVLLTSVVWTALLSAWYPPEEEAEGEVSEEKKD</sequence>
<dbReference type="PANTHER" id="PTHR11266">
    <property type="entry name" value="PEROXISOMAL MEMBRANE PROTEIN 2, PXMP2 MPV17"/>
    <property type="match status" value="1"/>
</dbReference>
<dbReference type="EMBL" id="HBGZ01008594">
    <property type="protein sequence ID" value="CAD9588647.1"/>
    <property type="molecule type" value="Transcribed_RNA"/>
</dbReference>
<evidence type="ECO:0000313" key="7">
    <source>
        <dbReference type="EMBL" id="CAD9588647.1"/>
    </source>
</evidence>
<protein>
    <recommendedName>
        <fullName evidence="8">Peroxisomal membrane protein MPV17</fullName>
    </recommendedName>
</protein>
<keyword evidence="5" id="KW-0472">Membrane</keyword>
<reference evidence="7" key="1">
    <citation type="submission" date="2021-01" db="EMBL/GenBank/DDBJ databases">
        <authorList>
            <person name="Corre E."/>
            <person name="Pelletier E."/>
            <person name="Niang G."/>
            <person name="Scheremetjew M."/>
            <person name="Finn R."/>
            <person name="Kale V."/>
            <person name="Holt S."/>
            <person name="Cochrane G."/>
            <person name="Meng A."/>
            <person name="Brown T."/>
            <person name="Cohen L."/>
        </authorList>
    </citation>
    <scope>NUCLEOTIDE SEQUENCE</scope>
    <source>
        <strain evidence="7">SM1012Den-03</strain>
    </source>
</reference>
<organism evidence="7">
    <name type="scientific">Skeletonema marinoi</name>
    <dbReference type="NCBI Taxonomy" id="267567"/>
    <lineage>
        <taxon>Eukaryota</taxon>
        <taxon>Sar</taxon>
        <taxon>Stramenopiles</taxon>
        <taxon>Ochrophyta</taxon>
        <taxon>Bacillariophyta</taxon>
        <taxon>Coscinodiscophyceae</taxon>
        <taxon>Thalassiosirophycidae</taxon>
        <taxon>Thalassiosirales</taxon>
        <taxon>Skeletonemataceae</taxon>
        <taxon>Skeletonema</taxon>
        <taxon>Skeletonema marinoi-dohrnii complex</taxon>
    </lineage>
</organism>
<dbReference type="Pfam" id="PF04117">
    <property type="entry name" value="Mpv17_PMP22"/>
    <property type="match status" value="1"/>
</dbReference>
<dbReference type="InterPro" id="IPR007248">
    <property type="entry name" value="Mpv17_PMP22"/>
</dbReference>
<evidence type="ECO:0008006" key="8">
    <source>
        <dbReference type="Google" id="ProtNLM"/>
    </source>
</evidence>
<evidence type="ECO:0000256" key="1">
    <source>
        <dbReference type="ARBA" id="ARBA00004141"/>
    </source>
</evidence>
<dbReference type="AlphaFoldDB" id="A0A7S2KXD8"/>
<evidence type="ECO:0000256" key="5">
    <source>
        <dbReference type="ARBA" id="ARBA00023136"/>
    </source>
</evidence>
<evidence type="ECO:0000256" key="4">
    <source>
        <dbReference type="ARBA" id="ARBA00022989"/>
    </source>
</evidence>
<comment type="similarity">
    <text evidence="2 6">Belongs to the peroxisomal membrane protein PXMP2/4 family.</text>
</comment>
<evidence type="ECO:0000256" key="6">
    <source>
        <dbReference type="RuleBase" id="RU363053"/>
    </source>
</evidence>
<comment type="subcellular location">
    <subcellularLocation>
        <location evidence="1">Membrane</location>
        <topology evidence="1">Multi-pass membrane protein</topology>
    </subcellularLocation>
</comment>
<proteinExistence type="inferred from homology"/>
<gene>
    <name evidence="7" type="ORF">SMAR0320_LOCUS6140</name>
</gene>
<evidence type="ECO:0000256" key="2">
    <source>
        <dbReference type="ARBA" id="ARBA00006824"/>
    </source>
</evidence>
<dbReference type="PANTHER" id="PTHR11266:SF104">
    <property type="entry name" value="MPV17-LIKE PROTEIN"/>
    <property type="match status" value="1"/>
</dbReference>
<keyword evidence="3" id="KW-0812">Transmembrane</keyword>
<accession>A0A7S2KXD8</accession>